<dbReference type="AlphaFoldDB" id="A0AAN1EZI3"/>
<evidence type="ECO:0000256" key="4">
    <source>
        <dbReference type="ARBA" id="ARBA00022679"/>
    </source>
</evidence>
<evidence type="ECO:0000256" key="7">
    <source>
        <dbReference type="ARBA" id="ARBA00023136"/>
    </source>
</evidence>
<evidence type="ECO:0000313" key="10">
    <source>
        <dbReference type="EMBL" id="ARY92008.1"/>
    </source>
</evidence>
<evidence type="ECO:0000313" key="11">
    <source>
        <dbReference type="EMBL" id="WNX26644.1"/>
    </source>
</evidence>
<organism evidence="10 12">
    <name type="scientific">Lacticaseibacillus casei</name>
    <name type="common">Lactobacillus casei</name>
    <dbReference type="NCBI Taxonomy" id="1582"/>
    <lineage>
        <taxon>Bacteria</taxon>
        <taxon>Bacillati</taxon>
        <taxon>Bacillota</taxon>
        <taxon>Bacilli</taxon>
        <taxon>Lactobacillales</taxon>
        <taxon>Lactobacillaceae</taxon>
        <taxon>Lacticaseibacillus</taxon>
    </lineage>
</organism>
<dbReference type="EMBL" id="CP017065">
    <property type="protein sequence ID" value="ARY92008.1"/>
    <property type="molecule type" value="Genomic_DNA"/>
</dbReference>
<evidence type="ECO:0000256" key="2">
    <source>
        <dbReference type="ARBA" id="ARBA00006464"/>
    </source>
</evidence>
<dbReference type="Pfam" id="PF02397">
    <property type="entry name" value="Bac_transf"/>
    <property type="match status" value="1"/>
</dbReference>
<feature type="domain" description="Bacterial sugar transferase" evidence="9">
    <location>
        <begin position="30"/>
        <end position="221"/>
    </location>
</feature>
<accession>A0AAN1EZI3</accession>
<gene>
    <name evidence="10" type="ORF">BGL52_09675</name>
    <name evidence="11" type="ORF">RWA16_09455</name>
</gene>
<reference evidence="10 12" key="1">
    <citation type="journal article" date="2017" name="Front. Immunol.">
        <title>Complete Genome Sequence of Lactobacillus casei LC5, a Potential Probiotics for Atopic Dermatitis.</title>
        <authorList>
            <person name="Kang J."/>
            <person name="Chung W.H."/>
            <person name="Lim T.J."/>
            <person name="Whon T.W."/>
            <person name="Lim S."/>
            <person name="Nam Y.D."/>
        </authorList>
    </citation>
    <scope>NUCLEOTIDE SEQUENCE [LARGE SCALE GENOMIC DNA]</scope>
    <source>
        <strain evidence="10 12">LC5</strain>
    </source>
</reference>
<dbReference type="RefSeq" id="WP_225362689.1">
    <property type="nucleotide sequence ID" value="NZ_CP017065.1"/>
</dbReference>
<dbReference type="GO" id="GO:0016780">
    <property type="term" value="F:phosphotransferase activity, for other substituted phosphate groups"/>
    <property type="evidence" value="ECO:0007669"/>
    <property type="project" value="TreeGrafter"/>
</dbReference>
<evidence type="ECO:0000256" key="5">
    <source>
        <dbReference type="ARBA" id="ARBA00022692"/>
    </source>
</evidence>
<dbReference type="PANTHER" id="PTHR30576">
    <property type="entry name" value="COLANIC BIOSYNTHESIS UDP-GLUCOSE LIPID CARRIER TRANSFERASE"/>
    <property type="match status" value="1"/>
</dbReference>
<feature type="transmembrane region" description="Helical" evidence="8">
    <location>
        <begin position="35"/>
        <end position="56"/>
    </location>
</feature>
<evidence type="ECO:0000259" key="9">
    <source>
        <dbReference type="Pfam" id="PF02397"/>
    </source>
</evidence>
<keyword evidence="4 11" id="KW-0808">Transferase</keyword>
<comment type="similarity">
    <text evidence="2">Belongs to the bacterial sugar transferase family.</text>
</comment>
<sequence length="227" mass="25871">MEKRMLTDRTHKQNSQADDEGVSSVYLLQKRAFDVLCGVLGLILVAFTSLLLLPFFSFGKNKGPLFFKQTRIGQNGRKFQIYKFRSMVVNAENVLKSNRVLYQKYLANSYKLPAGEDPRITKLGLFIRKTSLDELPQFINILKGEMSMVGPRPVVESELSEYGEHVDELLKAKPGAMGLWQASGRSNIHYPERAQLELYYVGHRSFHYDLIILLKNISSIFKADGAF</sequence>
<evidence type="ECO:0000256" key="1">
    <source>
        <dbReference type="ARBA" id="ARBA00004236"/>
    </source>
</evidence>
<keyword evidence="5 8" id="KW-0812">Transmembrane</keyword>
<keyword evidence="13" id="KW-1185">Reference proteome</keyword>
<dbReference type="Proteomes" id="UP001303564">
    <property type="component" value="Chromosome"/>
</dbReference>
<keyword evidence="6 8" id="KW-1133">Transmembrane helix</keyword>
<keyword evidence="7 8" id="KW-0472">Membrane</keyword>
<evidence type="ECO:0000313" key="12">
    <source>
        <dbReference type="Proteomes" id="UP000195609"/>
    </source>
</evidence>
<reference evidence="11 13" key="2">
    <citation type="submission" date="2023-09" db="EMBL/GenBank/DDBJ databases">
        <title>Genomic characteristic of L. casei group strains isolated from clinical sources.</title>
        <authorList>
            <person name="Jarocki P."/>
        </authorList>
    </citation>
    <scope>NUCLEOTIDE SEQUENCE [LARGE SCALE GENOMIC DNA]</scope>
    <source>
        <strain evidence="11 13">LMG 24099</strain>
    </source>
</reference>
<dbReference type="EMBL" id="CP136128">
    <property type="protein sequence ID" value="WNX26644.1"/>
    <property type="molecule type" value="Genomic_DNA"/>
</dbReference>
<comment type="subcellular location">
    <subcellularLocation>
        <location evidence="1">Cell membrane</location>
    </subcellularLocation>
</comment>
<evidence type="ECO:0000256" key="6">
    <source>
        <dbReference type="ARBA" id="ARBA00022989"/>
    </source>
</evidence>
<evidence type="ECO:0000256" key="8">
    <source>
        <dbReference type="SAM" id="Phobius"/>
    </source>
</evidence>
<dbReference type="Proteomes" id="UP000195609">
    <property type="component" value="Chromosome"/>
</dbReference>
<dbReference type="GO" id="GO:0005886">
    <property type="term" value="C:plasma membrane"/>
    <property type="evidence" value="ECO:0007669"/>
    <property type="project" value="UniProtKB-SubCell"/>
</dbReference>
<protein>
    <submittedName>
        <fullName evidence="10">Multidrug MFS transporter</fullName>
    </submittedName>
    <submittedName>
        <fullName evidence="11">Sugar transferase</fullName>
        <ecNumber evidence="11">2.7.8.-</ecNumber>
    </submittedName>
</protein>
<dbReference type="InterPro" id="IPR003362">
    <property type="entry name" value="Bact_transf"/>
</dbReference>
<name>A0AAN1EZI3_LACCA</name>
<evidence type="ECO:0000313" key="13">
    <source>
        <dbReference type="Proteomes" id="UP001303564"/>
    </source>
</evidence>
<keyword evidence="3" id="KW-1003">Cell membrane</keyword>
<proteinExistence type="inferred from homology"/>
<dbReference type="PANTHER" id="PTHR30576:SF4">
    <property type="entry name" value="UNDECAPRENYL-PHOSPHATE GALACTOSE PHOSPHOTRANSFERASE"/>
    <property type="match status" value="1"/>
</dbReference>
<evidence type="ECO:0000256" key="3">
    <source>
        <dbReference type="ARBA" id="ARBA00022475"/>
    </source>
</evidence>
<dbReference type="EC" id="2.7.8.-" evidence="11"/>